<keyword evidence="2" id="KW-1185">Reference proteome</keyword>
<sequence length="240" mass="28298">MTTEIPEIFREFEKYYVASKVFSKINKKVSSVLLFTYLDNCLLKFNYQNNPDIKAYLQKIETECGEFPEDGARETRIIADEMFSKLTFMFMTSEINKEMPQQYLLCSLLYSVLDGNEAMERENACLFAALKIHEIQRTGKSVQEKDIPQSSPAQTPLVHKETKYKLKNFKEKPYLYKRETALEYLKSHDIEVPQNIEYPEDFQEIIIRDLSHATNSIHHGDKERALLFLKKAKKEWLNRK</sequence>
<dbReference type="InParanoid" id="A2D8G4"/>
<organism evidence="1 2">
    <name type="scientific">Trichomonas vaginalis (strain ATCC PRA-98 / G3)</name>
    <dbReference type="NCBI Taxonomy" id="412133"/>
    <lineage>
        <taxon>Eukaryota</taxon>
        <taxon>Metamonada</taxon>
        <taxon>Parabasalia</taxon>
        <taxon>Trichomonadida</taxon>
        <taxon>Trichomonadidae</taxon>
        <taxon>Trichomonas</taxon>
    </lineage>
</organism>
<dbReference type="KEGG" id="tva:5468774"/>
<protein>
    <submittedName>
        <fullName evidence="1">Uncharacterized protein</fullName>
    </submittedName>
</protein>
<dbReference type="EMBL" id="DS113179">
    <property type="protein sequence ID" value="EAY23213.1"/>
    <property type="molecule type" value="Genomic_DNA"/>
</dbReference>
<dbReference type="OrthoDB" id="10551583at2759"/>
<dbReference type="SMR" id="A2D8G4"/>
<evidence type="ECO:0000313" key="2">
    <source>
        <dbReference type="Proteomes" id="UP000001542"/>
    </source>
</evidence>
<dbReference type="Proteomes" id="UP000001542">
    <property type="component" value="Unassembled WGS sequence"/>
</dbReference>
<proteinExistence type="predicted"/>
<dbReference type="VEuPathDB" id="TrichDB:TVAGG3_0393210"/>
<dbReference type="AlphaFoldDB" id="A2D8G4"/>
<name>A2D8G4_TRIV3</name>
<reference evidence="1" key="2">
    <citation type="journal article" date="2007" name="Science">
        <title>Draft genome sequence of the sexually transmitted pathogen Trichomonas vaginalis.</title>
        <authorList>
            <person name="Carlton J.M."/>
            <person name="Hirt R.P."/>
            <person name="Silva J.C."/>
            <person name="Delcher A.L."/>
            <person name="Schatz M."/>
            <person name="Zhao Q."/>
            <person name="Wortman J.R."/>
            <person name="Bidwell S.L."/>
            <person name="Alsmark U.C.M."/>
            <person name="Besteiro S."/>
            <person name="Sicheritz-Ponten T."/>
            <person name="Noel C.J."/>
            <person name="Dacks J.B."/>
            <person name="Foster P.G."/>
            <person name="Simillion C."/>
            <person name="Van de Peer Y."/>
            <person name="Miranda-Saavedra D."/>
            <person name="Barton G.J."/>
            <person name="Westrop G.D."/>
            <person name="Mueller S."/>
            <person name="Dessi D."/>
            <person name="Fiori P.L."/>
            <person name="Ren Q."/>
            <person name="Paulsen I."/>
            <person name="Zhang H."/>
            <person name="Bastida-Corcuera F.D."/>
            <person name="Simoes-Barbosa A."/>
            <person name="Brown M.T."/>
            <person name="Hayes R.D."/>
            <person name="Mukherjee M."/>
            <person name="Okumura C.Y."/>
            <person name="Schneider R."/>
            <person name="Smith A.J."/>
            <person name="Vanacova S."/>
            <person name="Villalvazo M."/>
            <person name="Haas B.J."/>
            <person name="Pertea M."/>
            <person name="Feldblyum T.V."/>
            <person name="Utterback T.R."/>
            <person name="Shu C.L."/>
            <person name="Osoegawa K."/>
            <person name="de Jong P.J."/>
            <person name="Hrdy I."/>
            <person name="Horvathova L."/>
            <person name="Zubacova Z."/>
            <person name="Dolezal P."/>
            <person name="Malik S.B."/>
            <person name="Logsdon J.M. Jr."/>
            <person name="Henze K."/>
            <person name="Gupta A."/>
            <person name="Wang C.C."/>
            <person name="Dunne R.L."/>
            <person name="Upcroft J.A."/>
            <person name="Upcroft P."/>
            <person name="White O."/>
            <person name="Salzberg S.L."/>
            <person name="Tang P."/>
            <person name="Chiu C.-H."/>
            <person name="Lee Y.-S."/>
            <person name="Embley T.M."/>
            <person name="Coombs G.H."/>
            <person name="Mottram J.C."/>
            <person name="Tachezy J."/>
            <person name="Fraser-Liggett C.M."/>
            <person name="Johnson P.J."/>
        </authorList>
    </citation>
    <scope>NUCLEOTIDE SEQUENCE [LARGE SCALE GENOMIC DNA]</scope>
    <source>
        <strain evidence="1">G3</strain>
    </source>
</reference>
<reference evidence="1" key="1">
    <citation type="submission" date="2006-10" db="EMBL/GenBank/DDBJ databases">
        <authorList>
            <person name="Amadeo P."/>
            <person name="Zhao Q."/>
            <person name="Wortman J."/>
            <person name="Fraser-Liggett C."/>
            <person name="Carlton J."/>
        </authorList>
    </citation>
    <scope>NUCLEOTIDE SEQUENCE</scope>
    <source>
        <strain evidence="1">G3</strain>
    </source>
</reference>
<evidence type="ECO:0000313" key="1">
    <source>
        <dbReference type="EMBL" id="EAY23213.1"/>
    </source>
</evidence>
<gene>
    <name evidence="1" type="ORF">TVAG_185190</name>
</gene>
<dbReference type="RefSeq" id="XP_001584199.1">
    <property type="nucleotide sequence ID" value="XM_001584149.1"/>
</dbReference>
<accession>A2D8G4</accession>
<dbReference type="VEuPathDB" id="TrichDB:TVAG_185190"/>